<name>A0A0J8RLN0_COCIT</name>
<reference evidence="2" key="1">
    <citation type="journal article" date="2010" name="Genome Res.">
        <title>Population genomic sequencing of Coccidioides fungi reveals recent hybridization and transposon control.</title>
        <authorList>
            <person name="Neafsey D.E."/>
            <person name="Barker B.M."/>
            <person name="Sharpton T.J."/>
            <person name="Stajich J.E."/>
            <person name="Park D.J."/>
            <person name="Whiston E."/>
            <person name="Hung C.-Y."/>
            <person name="McMahan C."/>
            <person name="White J."/>
            <person name="Sykes S."/>
            <person name="Heiman D."/>
            <person name="Young S."/>
            <person name="Zeng Q."/>
            <person name="Abouelleil A."/>
            <person name="Aftuck L."/>
            <person name="Bessette D."/>
            <person name="Brown A."/>
            <person name="FitzGerald M."/>
            <person name="Lui A."/>
            <person name="Macdonald J.P."/>
            <person name="Priest M."/>
            <person name="Orbach M.J."/>
            <person name="Galgiani J.N."/>
            <person name="Kirkland T.N."/>
            <person name="Cole G.T."/>
            <person name="Birren B.W."/>
            <person name="Henn M.R."/>
            <person name="Taylor J.W."/>
            <person name="Rounsley S.D."/>
        </authorList>
    </citation>
    <scope>NUCLEOTIDE SEQUENCE [LARGE SCALE GENOMIC DNA]</scope>
    <source>
        <strain evidence="2">H538.4</strain>
    </source>
</reference>
<dbReference type="VEuPathDB" id="FungiDB:CIHG_03757"/>
<evidence type="ECO:0000313" key="1">
    <source>
        <dbReference type="EMBL" id="KMU85717.1"/>
    </source>
</evidence>
<accession>A0A0J8RLN0</accession>
<dbReference type="AlphaFoldDB" id="A0A0J8RLN0"/>
<protein>
    <submittedName>
        <fullName evidence="1">Uncharacterized protein</fullName>
    </submittedName>
</protein>
<organism evidence="1 2">
    <name type="scientific">Coccidioides immitis H538.4</name>
    <dbReference type="NCBI Taxonomy" id="396776"/>
    <lineage>
        <taxon>Eukaryota</taxon>
        <taxon>Fungi</taxon>
        <taxon>Dikarya</taxon>
        <taxon>Ascomycota</taxon>
        <taxon>Pezizomycotina</taxon>
        <taxon>Eurotiomycetes</taxon>
        <taxon>Eurotiomycetidae</taxon>
        <taxon>Onygenales</taxon>
        <taxon>Onygenaceae</taxon>
        <taxon>Coccidioides</taxon>
    </lineage>
</organism>
<proteinExistence type="predicted"/>
<dbReference type="Proteomes" id="UP000054563">
    <property type="component" value="Unassembled WGS sequence"/>
</dbReference>
<evidence type="ECO:0000313" key="2">
    <source>
        <dbReference type="Proteomes" id="UP000054563"/>
    </source>
</evidence>
<dbReference type="EMBL" id="DS016989">
    <property type="protein sequence ID" value="KMU85717.1"/>
    <property type="molecule type" value="Genomic_DNA"/>
</dbReference>
<sequence length="151" mass="16081">MPTFARSGFCDEVSSWLSRVDVLPVLEKRRPRAGEPAPPQVAAKTTFSPSLFRISQQSSTKASLSSHCQSPGKLVPQTSLSGFIDAVGCRQANPRLAPPSHLASPSPLFAVTLGLLIHTLPLPFTSLPPVVHSSPFLSSASATFQVPRHTT</sequence>
<gene>
    <name evidence="1" type="ORF">CIHG_03757</name>
</gene>